<dbReference type="EMBL" id="MU853228">
    <property type="protein sequence ID" value="KAK4123788.1"/>
    <property type="molecule type" value="Genomic_DNA"/>
</dbReference>
<dbReference type="AlphaFoldDB" id="A0AAN6Z3R9"/>
<dbReference type="RefSeq" id="XP_062647559.1">
    <property type="nucleotide sequence ID" value="XM_062787317.1"/>
</dbReference>
<gene>
    <name evidence="1" type="ORF">N657DRAFT_426426</name>
</gene>
<keyword evidence="2" id="KW-1185">Reference proteome</keyword>
<reference evidence="1" key="1">
    <citation type="journal article" date="2023" name="Mol. Phylogenet. Evol.">
        <title>Genome-scale phylogeny and comparative genomics of the fungal order Sordariales.</title>
        <authorList>
            <person name="Hensen N."/>
            <person name="Bonometti L."/>
            <person name="Westerberg I."/>
            <person name="Brannstrom I.O."/>
            <person name="Guillou S."/>
            <person name="Cros-Aarteil S."/>
            <person name="Calhoun S."/>
            <person name="Haridas S."/>
            <person name="Kuo A."/>
            <person name="Mondo S."/>
            <person name="Pangilinan J."/>
            <person name="Riley R."/>
            <person name="LaButti K."/>
            <person name="Andreopoulos B."/>
            <person name="Lipzen A."/>
            <person name="Chen C."/>
            <person name="Yan M."/>
            <person name="Daum C."/>
            <person name="Ng V."/>
            <person name="Clum A."/>
            <person name="Steindorff A."/>
            <person name="Ohm R.A."/>
            <person name="Martin F."/>
            <person name="Silar P."/>
            <person name="Natvig D.O."/>
            <person name="Lalanne C."/>
            <person name="Gautier V."/>
            <person name="Ament-Velasquez S.L."/>
            <person name="Kruys A."/>
            <person name="Hutchinson M.I."/>
            <person name="Powell A.J."/>
            <person name="Barry K."/>
            <person name="Miller A.N."/>
            <person name="Grigoriev I.V."/>
            <person name="Debuchy R."/>
            <person name="Gladieux P."/>
            <person name="Hiltunen Thoren M."/>
            <person name="Johannesson H."/>
        </authorList>
    </citation>
    <scope>NUCLEOTIDE SEQUENCE</scope>
    <source>
        <strain evidence="1">CBS 731.68</strain>
    </source>
</reference>
<comment type="caution">
    <text evidence="1">The sequence shown here is derived from an EMBL/GenBank/DDBJ whole genome shotgun (WGS) entry which is preliminary data.</text>
</comment>
<proteinExistence type="predicted"/>
<organism evidence="1 2">
    <name type="scientific">Parathielavia appendiculata</name>
    <dbReference type="NCBI Taxonomy" id="2587402"/>
    <lineage>
        <taxon>Eukaryota</taxon>
        <taxon>Fungi</taxon>
        <taxon>Dikarya</taxon>
        <taxon>Ascomycota</taxon>
        <taxon>Pezizomycotina</taxon>
        <taxon>Sordariomycetes</taxon>
        <taxon>Sordariomycetidae</taxon>
        <taxon>Sordariales</taxon>
        <taxon>Chaetomiaceae</taxon>
        <taxon>Parathielavia</taxon>
    </lineage>
</organism>
<dbReference type="Proteomes" id="UP001302602">
    <property type="component" value="Unassembled WGS sequence"/>
</dbReference>
<evidence type="ECO:0000313" key="1">
    <source>
        <dbReference type="EMBL" id="KAK4123788.1"/>
    </source>
</evidence>
<accession>A0AAN6Z3R9</accession>
<protein>
    <submittedName>
        <fullName evidence="1">Uncharacterized protein</fullName>
    </submittedName>
</protein>
<name>A0AAN6Z3R9_9PEZI</name>
<dbReference type="GeneID" id="87824087"/>
<evidence type="ECO:0000313" key="2">
    <source>
        <dbReference type="Proteomes" id="UP001302602"/>
    </source>
</evidence>
<reference evidence="1" key="2">
    <citation type="submission" date="2023-05" db="EMBL/GenBank/DDBJ databases">
        <authorList>
            <consortium name="Lawrence Berkeley National Laboratory"/>
            <person name="Steindorff A."/>
            <person name="Hensen N."/>
            <person name="Bonometti L."/>
            <person name="Westerberg I."/>
            <person name="Brannstrom I.O."/>
            <person name="Guillou S."/>
            <person name="Cros-Aarteil S."/>
            <person name="Calhoun S."/>
            <person name="Haridas S."/>
            <person name="Kuo A."/>
            <person name="Mondo S."/>
            <person name="Pangilinan J."/>
            <person name="Riley R."/>
            <person name="Labutti K."/>
            <person name="Andreopoulos B."/>
            <person name="Lipzen A."/>
            <person name="Chen C."/>
            <person name="Yanf M."/>
            <person name="Daum C."/>
            <person name="Ng V."/>
            <person name="Clum A."/>
            <person name="Ohm R."/>
            <person name="Martin F."/>
            <person name="Silar P."/>
            <person name="Natvig D."/>
            <person name="Lalanne C."/>
            <person name="Gautier V."/>
            <person name="Ament-Velasquez S.L."/>
            <person name="Kruys A."/>
            <person name="Hutchinson M.I."/>
            <person name="Powell A.J."/>
            <person name="Barry K."/>
            <person name="Miller A.N."/>
            <person name="Grigoriev I.V."/>
            <person name="Debuchy R."/>
            <person name="Gladieux P."/>
            <person name="Thoren M.H."/>
            <person name="Johannesson H."/>
        </authorList>
    </citation>
    <scope>NUCLEOTIDE SEQUENCE</scope>
    <source>
        <strain evidence="1">CBS 731.68</strain>
    </source>
</reference>
<sequence>METSVAPERVPSTESKKCQASVPGGSCYVADDDRRVQGCRRTMSSDTRIIRSWQELASKAHWPPHRDPGYARTHRRTGHSKANSYCLRYQAVIVRLLYESGRFHLPQGFSLPWQGNDGNPCPPMHRDREVYTWLYCAIKGRRGLVSNIRLQPNNNRSKSP</sequence>